<name>A0A7U3YLL1_DESPD</name>
<proteinExistence type="predicted"/>
<organism evidence="2 3">
    <name type="scientific">Desulfobulbus propionicus (strain ATCC 33891 / DSM 2032 / VKM B-1956 / 1pr3)</name>
    <dbReference type="NCBI Taxonomy" id="577650"/>
    <lineage>
        <taxon>Bacteria</taxon>
        <taxon>Pseudomonadati</taxon>
        <taxon>Thermodesulfobacteriota</taxon>
        <taxon>Desulfobulbia</taxon>
        <taxon>Desulfobulbales</taxon>
        <taxon>Desulfobulbaceae</taxon>
        <taxon>Desulfobulbus</taxon>
    </lineage>
</organism>
<dbReference type="InterPro" id="IPR002059">
    <property type="entry name" value="CSP_DNA-bd"/>
</dbReference>
<dbReference type="Proteomes" id="UP000006365">
    <property type="component" value="Chromosome"/>
</dbReference>
<feature type="domain" description="CSD" evidence="1">
    <location>
        <begin position="117"/>
        <end position="181"/>
    </location>
</feature>
<dbReference type="SUPFAM" id="SSF50249">
    <property type="entry name" value="Nucleic acid-binding proteins"/>
    <property type="match status" value="1"/>
</dbReference>
<dbReference type="InterPro" id="IPR012340">
    <property type="entry name" value="NA-bd_OB-fold"/>
</dbReference>
<dbReference type="Gene3D" id="3.30.160.100">
    <property type="entry name" value="Ribosome hibernation promotion factor-like"/>
    <property type="match status" value="1"/>
</dbReference>
<dbReference type="EMBL" id="CP002364">
    <property type="protein sequence ID" value="ADW17639.1"/>
    <property type="molecule type" value="Genomic_DNA"/>
</dbReference>
<evidence type="ECO:0000313" key="3">
    <source>
        <dbReference type="Proteomes" id="UP000006365"/>
    </source>
</evidence>
<dbReference type="CDD" id="cd00552">
    <property type="entry name" value="RaiA"/>
    <property type="match status" value="1"/>
</dbReference>
<dbReference type="GO" id="GO:0003677">
    <property type="term" value="F:DNA binding"/>
    <property type="evidence" value="ECO:0007669"/>
    <property type="project" value="UniProtKB-KW"/>
</dbReference>
<keyword evidence="3" id="KW-1185">Reference proteome</keyword>
<dbReference type="InterPro" id="IPR003489">
    <property type="entry name" value="RHF/RaiA"/>
</dbReference>
<protein>
    <submittedName>
        <fullName evidence="2">Cold-shock protein DNA-binding protein</fullName>
    </submittedName>
</protein>
<dbReference type="Pfam" id="PF00313">
    <property type="entry name" value="CSD"/>
    <property type="match status" value="1"/>
</dbReference>
<dbReference type="PROSITE" id="PS51857">
    <property type="entry name" value="CSD_2"/>
    <property type="match status" value="1"/>
</dbReference>
<dbReference type="Gene3D" id="2.40.50.140">
    <property type="entry name" value="Nucleic acid-binding proteins"/>
    <property type="match status" value="1"/>
</dbReference>
<dbReference type="InterPro" id="IPR036567">
    <property type="entry name" value="RHF-like"/>
</dbReference>
<dbReference type="KEGG" id="dpr:Despr_1484"/>
<dbReference type="Pfam" id="PF02482">
    <property type="entry name" value="Ribosomal_S30AE"/>
    <property type="match status" value="1"/>
</dbReference>
<dbReference type="AlphaFoldDB" id="A0A7U3YLL1"/>
<evidence type="ECO:0000259" key="1">
    <source>
        <dbReference type="PROSITE" id="PS51857"/>
    </source>
</evidence>
<reference evidence="2 3" key="1">
    <citation type="journal article" date="2011" name="Stand. Genomic Sci.">
        <title>Complete genome sequence of Desulfobulbus propionicus type strain (1pr3).</title>
        <authorList>
            <person name="Pagani I."/>
            <person name="Lapidus A."/>
            <person name="Nolan M."/>
            <person name="Lucas S."/>
            <person name="Hammon N."/>
            <person name="Deshpande S."/>
            <person name="Cheng J.F."/>
            <person name="Chertkov O."/>
            <person name="Davenport K."/>
            <person name="Tapia R."/>
            <person name="Han C."/>
            <person name="Goodwin L."/>
            <person name="Pitluck S."/>
            <person name="Liolios K."/>
            <person name="Mavromatis K."/>
            <person name="Ivanova N."/>
            <person name="Mikhailova N."/>
            <person name="Pati A."/>
            <person name="Chen A."/>
            <person name="Palaniappan K."/>
            <person name="Land M."/>
            <person name="Hauser L."/>
            <person name="Chang Y.J."/>
            <person name="Jeffries C.D."/>
            <person name="Detter J.C."/>
            <person name="Brambilla E."/>
            <person name="Kannan K.P."/>
            <person name="Djao O.D."/>
            <person name="Rohde M."/>
            <person name="Pukall R."/>
            <person name="Spring S."/>
            <person name="Goker M."/>
            <person name="Sikorski J."/>
            <person name="Woyke T."/>
            <person name="Bristow J."/>
            <person name="Eisen J.A."/>
            <person name="Markowitz V."/>
            <person name="Hugenholtz P."/>
            <person name="Kyrpides N.C."/>
            <person name="Klenk H.P."/>
        </authorList>
    </citation>
    <scope>NUCLEOTIDE SEQUENCE [LARGE SCALE GENOMIC DNA]</scope>
    <source>
        <strain evidence="3">ATCC 33891 / DSM 2032 / 1pr3</strain>
    </source>
</reference>
<keyword evidence="2" id="KW-0238">DNA-binding</keyword>
<dbReference type="RefSeq" id="WP_015724180.1">
    <property type="nucleotide sequence ID" value="NC_014972.1"/>
</dbReference>
<evidence type="ECO:0000313" key="2">
    <source>
        <dbReference type="EMBL" id="ADW17639.1"/>
    </source>
</evidence>
<gene>
    <name evidence="2" type="ordered locus">Despr_1484</name>
</gene>
<dbReference type="SUPFAM" id="SSF69754">
    <property type="entry name" value="Ribosome binding protein Y (YfiA homologue)"/>
    <property type="match status" value="1"/>
</dbReference>
<sequence length="182" mass="20619">MQVPLQVTFRNTAKSEAVEAEIRKRVEKLSRYHGGIISCRVVVEAPLQNKQKGGLYKIRIDLTCPEGKLEVNREPDPRNQAHQDVYVALRDAFAAAGRQLEQYTERRKGEVKVHEEIPSGKITHLSPMEDYGTITTSDDRDIYFHRNSVLNTNFDALTIGTAVQFREEDGDKGPQARNVKVV</sequence>
<accession>A0A7U3YLL1</accession>